<dbReference type="SUPFAM" id="SSF57716">
    <property type="entry name" value="Glucocorticoid receptor-like (DNA-binding domain)"/>
    <property type="match status" value="1"/>
</dbReference>
<gene>
    <name evidence="10" type="ORF">SCUD_LOCUS18242</name>
</gene>
<evidence type="ECO:0000256" key="1">
    <source>
        <dbReference type="ARBA" id="ARBA00022723"/>
    </source>
</evidence>
<proteinExistence type="predicted"/>
<keyword evidence="7" id="KW-0675">Receptor</keyword>
<evidence type="ECO:0000313" key="12">
    <source>
        <dbReference type="WBParaSite" id="SCUD_0001824701-mRNA-1"/>
    </source>
</evidence>
<dbReference type="PROSITE" id="PS51030">
    <property type="entry name" value="NUCLEAR_REC_DBD_2"/>
    <property type="match status" value="1"/>
</dbReference>
<dbReference type="STRING" id="6186.A0A183KT55"/>
<evidence type="ECO:0000256" key="8">
    <source>
        <dbReference type="ARBA" id="ARBA00023242"/>
    </source>
</evidence>
<evidence type="ECO:0000256" key="5">
    <source>
        <dbReference type="ARBA" id="ARBA00023125"/>
    </source>
</evidence>
<accession>A0A183KT55</accession>
<keyword evidence="4" id="KW-0805">Transcription regulation</keyword>
<dbReference type="GO" id="GO:0003700">
    <property type="term" value="F:DNA-binding transcription factor activity"/>
    <property type="evidence" value="ECO:0007669"/>
    <property type="project" value="InterPro"/>
</dbReference>
<dbReference type="Gene3D" id="3.30.50.10">
    <property type="entry name" value="Erythroid Transcription Factor GATA-1, subunit A"/>
    <property type="match status" value="1"/>
</dbReference>
<evidence type="ECO:0000259" key="9">
    <source>
        <dbReference type="PROSITE" id="PS51030"/>
    </source>
</evidence>
<keyword evidence="1" id="KW-0479">Metal-binding</keyword>
<evidence type="ECO:0000256" key="2">
    <source>
        <dbReference type="ARBA" id="ARBA00022771"/>
    </source>
</evidence>
<evidence type="ECO:0000313" key="10">
    <source>
        <dbReference type="EMBL" id="VDP65226.1"/>
    </source>
</evidence>
<keyword evidence="11" id="KW-1185">Reference proteome</keyword>
<dbReference type="AlphaFoldDB" id="A0A183KT55"/>
<dbReference type="WBParaSite" id="SCUD_0001824701-mRNA-1">
    <property type="protein sequence ID" value="SCUD_0001824701-mRNA-1"/>
    <property type="gene ID" value="SCUD_0001824701"/>
</dbReference>
<protein>
    <submittedName>
        <fullName evidence="12">Nuclear receptor domain-containing protein</fullName>
    </submittedName>
</protein>
<evidence type="ECO:0000313" key="11">
    <source>
        <dbReference type="Proteomes" id="UP000279833"/>
    </source>
</evidence>
<dbReference type="InterPro" id="IPR013088">
    <property type="entry name" value="Znf_NHR/GATA"/>
</dbReference>
<keyword evidence="3" id="KW-0862">Zinc</keyword>
<dbReference type="Pfam" id="PF00105">
    <property type="entry name" value="zf-C4"/>
    <property type="match status" value="1"/>
</dbReference>
<reference evidence="10 11" key="2">
    <citation type="submission" date="2018-11" db="EMBL/GenBank/DDBJ databases">
        <authorList>
            <consortium name="Pathogen Informatics"/>
        </authorList>
    </citation>
    <scope>NUCLEOTIDE SEQUENCE [LARGE SCALE GENOMIC DNA]</scope>
    <source>
        <strain evidence="10">Dakar</strain>
        <strain evidence="11">Dakar, Senegal</strain>
    </source>
</reference>
<dbReference type="SMART" id="SM00399">
    <property type="entry name" value="ZnF_C4"/>
    <property type="match status" value="1"/>
</dbReference>
<dbReference type="GO" id="GO:0008270">
    <property type="term" value="F:zinc ion binding"/>
    <property type="evidence" value="ECO:0007669"/>
    <property type="project" value="UniProtKB-KW"/>
</dbReference>
<sequence length="51" mass="5553">MRHSMADTKPTNVCPTGGNCIVAKGSRGKCQICRYRKCLLVGMKMKGGFSM</sequence>
<feature type="domain" description="Nuclear receptor" evidence="9">
    <location>
        <begin position="1"/>
        <end position="50"/>
    </location>
</feature>
<evidence type="ECO:0000256" key="6">
    <source>
        <dbReference type="ARBA" id="ARBA00023163"/>
    </source>
</evidence>
<dbReference type="Proteomes" id="UP000279833">
    <property type="component" value="Unassembled WGS sequence"/>
</dbReference>
<keyword evidence="5" id="KW-0238">DNA-binding</keyword>
<keyword evidence="6" id="KW-0804">Transcription</keyword>
<evidence type="ECO:0000256" key="4">
    <source>
        <dbReference type="ARBA" id="ARBA00023015"/>
    </source>
</evidence>
<dbReference type="InterPro" id="IPR001628">
    <property type="entry name" value="Znf_hrmn_rcpt"/>
</dbReference>
<keyword evidence="8" id="KW-0539">Nucleus</keyword>
<dbReference type="EMBL" id="UZAK01040784">
    <property type="protein sequence ID" value="VDP65226.1"/>
    <property type="molecule type" value="Genomic_DNA"/>
</dbReference>
<name>A0A183KT55_9TREM</name>
<keyword evidence="2" id="KW-0863">Zinc-finger</keyword>
<reference evidence="12" key="1">
    <citation type="submission" date="2016-06" db="UniProtKB">
        <authorList>
            <consortium name="WormBaseParasite"/>
        </authorList>
    </citation>
    <scope>IDENTIFICATION</scope>
</reference>
<evidence type="ECO:0000256" key="3">
    <source>
        <dbReference type="ARBA" id="ARBA00022833"/>
    </source>
</evidence>
<evidence type="ECO:0000256" key="7">
    <source>
        <dbReference type="ARBA" id="ARBA00023170"/>
    </source>
</evidence>
<organism evidence="12">
    <name type="scientific">Schistosoma curassoni</name>
    <dbReference type="NCBI Taxonomy" id="6186"/>
    <lineage>
        <taxon>Eukaryota</taxon>
        <taxon>Metazoa</taxon>
        <taxon>Spiralia</taxon>
        <taxon>Lophotrochozoa</taxon>
        <taxon>Platyhelminthes</taxon>
        <taxon>Trematoda</taxon>
        <taxon>Digenea</taxon>
        <taxon>Strigeidida</taxon>
        <taxon>Schistosomatoidea</taxon>
        <taxon>Schistosomatidae</taxon>
        <taxon>Schistosoma</taxon>
    </lineage>
</organism>
<dbReference type="GO" id="GO:0043565">
    <property type="term" value="F:sequence-specific DNA binding"/>
    <property type="evidence" value="ECO:0007669"/>
    <property type="project" value="InterPro"/>
</dbReference>